<evidence type="ECO:0000313" key="5">
    <source>
        <dbReference type="Proteomes" id="UP000612899"/>
    </source>
</evidence>
<keyword evidence="1" id="KW-0472">Membrane</keyword>
<accession>A0A8J3VMB2</accession>
<gene>
    <name evidence="4" type="ORF">Rhe02_95390</name>
</gene>
<dbReference type="InterPro" id="IPR036291">
    <property type="entry name" value="NAD(P)-bd_dom_sf"/>
</dbReference>
<dbReference type="InterPro" id="IPR003148">
    <property type="entry name" value="RCK_N"/>
</dbReference>
<keyword evidence="1" id="KW-1133">Transmembrane helix</keyword>
<dbReference type="AlphaFoldDB" id="A0A8J3VMB2"/>
<dbReference type="Gene3D" id="3.30.70.1450">
    <property type="entry name" value="Regulator of K+ conductance, C-terminal domain"/>
    <property type="match status" value="1"/>
</dbReference>
<dbReference type="PROSITE" id="PS51202">
    <property type="entry name" value="RCK_C"/>
    <property type="match status" value="1"/>
</dbReference>
<dbReference type="PANTHER" id="PTHR43833:SF11">
    <property type="entry name" value="VOLTAGE-GATED POTASSIUM CHANNEL KCH"/>
    <property type="match status" value="1"/>
</dbReference>
<dbReference type="SUPFAM" id="SSF51735">
    <property type="entry name" value="NAD(P)-binding Rossmann-fold domains"/>
    <property type="match status" value="2"/>
</dbReference>
<dbReference type="GO" id="GO:0008324">
    <property type="term" value="F:monoatomic cation transmembrane transporter activity"/>
    <property type="evidence" value="ECO:0007669"/>
    <property type="project" value="InterPro"/>
</dbReference>
<comment type="caution">
    <text evidence="4">The sequence shown here is derived from an EMBL/GenBank/DDBJ whole genome shotgun (WGS) entry which is preliminary data.</text>
</comment>
<dbReference type="GO" id="GO:0006813">
    <property type="term" value="P:potassium ion transport"/>
    <property type="evidence" value="ECO:0007669"/>
    <property type="project" value="InterPro"/>
</dbReference>
<dbReference type="Proteomes" id="UP000612899">
    <property type="component" value="Unassembled WGS sequence"/>
</dbReference>
<evidence type="ECO:0000259" key="3">
    <source>
        <dbReference type="PROSITE" id="PS51202"/>
    </source>
</evidence>
<dbReference type="InterPro" id="IPR050721">
    <property type="entry name" value="Trk_Ktr_HKT_K-transport"/>
</dbReference>
<feature type="domain" description="RCK N-terminal" evidence="2">
    <location>
        <begin position="324"/>
        <end position="445"/>
    </location>
</feature>
<feature type="transmembrane region" description="Helical" evidence="1">
    <location>
        <begin position="283"/>
        <end position="304"/>
    </location>
</feature>
<dbReference type="InterPro" id="IPR036721">
    <property type="entry name" value="RCK_C_sf"/>
</dbReference>
<dbReference type="EMBL" id="BONY01000136">
    <property type="protein sequence ID" value="GIH11472.1"/>
    <property type="molecule type" value="Genomic_DNA"/>
</dbReference>
<dbReference type="PROSITE" id="PS51201">
    <property type="entry name" value="RCK_N"/>
    <property type="match status" value="1"/>
</dbReference>
<feature type="transmembrane region" description="Helical" evidence="1">
    <location>
        <begin position="229"/>
        <end position="249"/>
    </location>
</feature>
<keyword evidence="5" id="KW-1185">Reference proteome</keyword>
<feature type="domain" description="RCK C-terminal" evidence="3">
    <location>
        <begin position="463"/>
        <end position="547"/>
    </location>
</feature>
<proteinExistence type="predicted"/>
<sequence>MINGADGLAFRLADQLSRRYAGDVVVLMTQEQHRVARDFGELPRVEVVVVERVDEKALLEADVMEASALALTNQDDVANIHVGLQARDIAPNLKLVIRMYNTRLGQAIESLFTDCKVLSDSEIASPALIAVTLDEVAANPVKIGRRTLISARRDAVDARDIVCGLADTSAPGNPALLPADAATANLVLAEVRSPQTLINTVAIGQPAPKRRWRFAAGRAVIRALISRKLGITLLFVIMVLLASGIGLALSDDQIGGWDSFYLTMVNAFGGPQERGDFSRLEQVLQLLMGVAGLTLVPLVTALIVEGMVNARLAVAQGRLFQPQSDHIVLVGLGGVGTRILRLLHDRGIKVVAVDSTETARGVPLARELAVPLLIGDASRETTLRQAGVDRCKAMMTVASNDVINLEVALQGRQLNPKLRVLVRLFDDDMARRVRRTFDLKHTRSVSYVAAPAFAEAMMDREVVGIISVERRVLLLAEIVVAAGSSLDGSVISQTDEPGEARVIALTELGEPRPLWNPPGARSVKALDTLTVVCTRDGLSRLSRRNRPADVLEAGSVA</sequence>
<dbReference type="Gene3D" id="3.40.50.720">
    <property type="entry name" value="NAD(P)-binding Rossmann-like Domain"/>
    <property type="match status" value="2"/>
</dbReference>
<protein>
    <submittedName>
        <fullName evidence="4">Potassium transporter TrkA</fullName>
    </submittedName>
</protein>
<organism evidence="4 5">
    <name type="scientific">Rhizocola hellebori</name>
    <dbReference type="NCBI Taxonomy" id="1392758"/>
    <lineage>
        <taxon>Bacteria</taxon>
        <taxon>Bacillati</taxon>
        <taxon>Actinomycetota</taxon>
        <taxon>Actinomycetes</taxon>
        <taxon>Micromonosporales</taxon>
        <taxon>Micromonosporaceae</taxon>
        <taxon>Rhizocola</taxon>
    </lineage>
</organism>
<dbReference type="InterPro" id="IPR006037">
    <property type="entry name" value="RCK_C"/>
</dbReference>
<dbReference type="RefSeq" id="WP_203915191.1">
    <property type="nucleotide sequence ID" value="NZ_BONY01000136.1"/>
</dbReference>
<evidence type="ECO:0000313" key="4">
    <source>
        <dbReference type="EMBL" id="GIH11472.1"/>
    </source>
</evidence>
<name>A0A8J3VMB2_9ACTN</name>
<evidence type="ECO:0000256" key="1">
    <source>
        <dbReference type="SAM" id="Phobius"/>
    </source>
</evidence>
<dbReference type="PANTHER" id="PTHR43833">
    <property type="entry name" value="POTASSIUM CHANNEL PROTEIN 2-RELATED-RELATED"/>
    <property type="match status" value="1"/>
</dbReference>
<dbReference type="Pfam" id="PF02254">
    <property type="entry name" value="TrkA_N"/>
    <property type="match status" value="2"/>
</dbReference>
<reference evidence="4" key="1">
    <citation type="submission" date="2021-01" db="EMBL/GenBank/DDBJ databases">
        <title>Whole genome shotgun sequence of Rhizocola hellebori NBRC 109834.</title>
        <authorList>
            <person name="Komaki H."/>
            <person name="Tamura T."/>
        </authorList>
    </citation>
    <scope>NUCLEOTIDE SEQUENCE</scope>
    <source>
        <strain evidence="4">NBRC 109834</strain>
    </source>
</reference>
<keyword evidence="1" id="KW-0812">Transmembrane</keyword>
<evidence type="ECO:0000259" key="2">
    <source>
        <dbReference type="PROSITE" id="PS51201"/>
    </source>
</evidence>